<keyword evidence="3 11" id="KW-0378">Hydrolase</keyword>
<keyword evidence="6" id="KW-0961">Cell wall biogenesis/degradation</keyword>
<feature type="active site" evidence="7">
    <location>
        <position position="115"/>
    </location>
</feature>
<dbReference type="PANTHER" id="PTHR21581:SF33">
    <property type="entry name" value="D-ALANYL-D-ALANINE CARBOXYPEPTIDASE DACB"/>
    <property type="match status" value="1"/>
</dbReference>
<comment type="caution">
    <text evidence="11">The sequence shown here is derived from an EMBL/GenBank/DDBJ whole genome shotgun (WGS) entry which is preliminary data.</text>
</comment>
<dbReference type="GO" id="GO:0008360">
    <property type="term" value="P:regulation of cell shape"/>
    <property type="evidence" value="ECO:0007669"/>
    <property type="project" value="UniProtKB-KW"/>
</dbReference>
<evidence type="ECO:0000256" key="3">
    <source>
        <dbReference type="ARBA" id="ARBA00022801"/>
    </source>
</evidence>
<proteinExistence type="inferred from homology"/>
<evidence type="ECO:0000313" key="11">
    <source>
        <dbReference type="EMBL" id="POM26324.1"/>
    </source>
</evidence>
<feature type="active site" description="Acyl-ester intermediate" evidence="7">
    <location>
        <position position="56"/>
    </location>
</feature>
<evidence type="ECO:0000259" key="10">
    <source>
        <dbReference type="Pfam" id="PF00768"/>
    </source>
</evidence>
<dbReference type="GO" id="GO:0006508">
    <property type="term" value="P:proteolysis"/>
    <property type="evidence" value="ECO:0007669"/>
    <property type="project" value="InterPro"/>
</dbReference>
<dbReference type="Gene3D" id="3.40.710.10">
    <property type="entry name" value="DD-peptidase/beta-lactamase superfamily"/>
    <property type="match status" value="1"/>
</dbReference>
<dbReference type="AlphaFoldDB" id="A0A2P4UMQ0"/>
<keyword evidence="5" id="KW-0573">Peptidoglycan synthesis</keyword>
<dbReference type="GO" id="GO:0009252">
    <property type="term" value="P:peptidoglycan biosynthetic process"/>
    <property type="evidence" value="ECO:0007669"/>
    <property type="project" value="UniProtKB-KW"/>
</dbReference>
<comment type="similarity">
    <text evidence="1 9">Belongs to the peptidase S11 family.</text>
</comment>
<evidence type="ECO:0000256" key="6">
    <source>
        <dbReference type="ARBA" id="ARBA00023316"/>
    </source>
</evidence>
<evidence type="ECO:0000313" key="12">
    <source>
        <dbReference type="Proteomes" id="UP000242367"/>
    </source>
</evidence>
<sequence>MRGVFVLVMTLLIAGLPGVAVAREAPVGARAGLLVDDATGRTLWSRRADERRPVASITKVMTALVVLRAGHLDRTIRIAAAHRAYAVARHGSTAGLRVGDRLTARDLLAALLLPSGCDAAAALADAYGPGRTQFVRRMNATARALGLRNTRYTDAAGLPEPSGADTSFSTARDQVVLGRRALRVPGFARIVRRARYIVPRTAAHGRYVWRTTNALLTTYRGATGVKTGFTRAAGYSLLFAARRRGRTLVGIVLNSSRTDGGARFADARRLLDRGFTGRST</sequence>
<dbReference type="GO" id="GO:0009002">
    <property type="term" value="F:serine-type D-Ala-D-Ala carboxypeptidase activity"/>
    <property type="evidence" value="ECO:0007669"/>
    <property type="project" value="UniProtKB-EC"/>
</dbReference>
<feature type="active site" description="Proton acceptor" evidence="7">
    <location>
        <position position="59"/>
    </location>
</feature>
<protein>
    <submittedName>
        <fullName evidence="11">D-alanyl-D-alanine carboxypeptidase</fullName>
        <ecNumber evidence="11">3.4.16.4</ecNumber>
    </submittedName>
</protein>
<keyword evidence="12" id="KW-1185">Reference proteome</keyword>
<evidence type="ECO:0000256" key="1">
    <source>
        <dbReference type="ARBA" id="ARBA00007164"/>
    </source>
</evidence>
<accession>A0A2P4UMQ0</accession>
<keyword evidence="4" id="KW-0133">Cell shape</keyword>
<organism evidence="11 12">
    <name type="scientific">Actinomadura rubteroloni</name>
    <dbReference type="NCBI Taxonomy" id="1926885"/>
    <lineage>
        <taxon>Bacteria</taxon>
        <taxon>Bacillati</taxon>
        <taxon>Actinomycetota</taxon>
        <taxon>Actinomycetes</taxon>
        <taxon>Streptosporangiales</taxon>
        <taxon>Thermomonosporaceae</taxon>
        <taxon>Actinomadura</taxon>
    </lineage>
</organism>
<dbReference type="InterPro" id="IPR018044">
    <property type="entry name" value="Peptidase_S11"/>
</dbReference>
<dbReference type="Proteomes" id="UP000242367">
    <property type="component" value="Unassembled WGS sequence"/>
</dbReference>
<keyword evidence="2" id="KW-0732">Signal</keyword>
<feature type="domain" description="Peptidase S11 D-alanyl-D-alanine carboxypeptidase A N-terminal" evidence="10">
    <location>
        <begin position="24"/>
        <end position="255"/>
    </location>
</feature>
<gene>
    <name evidence="11" type="ORF">BTM25_07210</name>
</gene>
<evidence type="ECO:0000256" key="9">
    <source>
        <dbReference type="RuleBase" id="RU004016"/>
    </source>
</evidence>
<evidence type="ECO:0000256" key="2">
    <source>
        <dbReference type="ARBA" id="ARBA00022729"/>
    </source>
</evidence>
<dbReference type="PRINTS" id="PR00725">
    <property type="entry name" value="DADACBPTASE1"/>
</dbReference>
<keyword evidence="11" id="KW-0645">Protease</keyword>
<dbReference type="PANTHER" id="PTHR21581">
    <property type="entry name" value="D-ALANYL-D-ALANINE CARBOXYPEPTIDASE"/>
    <property type="match status" value="1"/>
</dbReference>
<evidence type="ECO:0000256" key="8">
    <source>
        <dbReference type="PIRSR" id="PIRSR618044-2"/>
    </source>
</evidence>
<dbReference type="SUPFAM" id="SSF56601">
    <property type="entry name" value="beta-lactamase/transpeptidase-like"/>
    <property type="match status" value="1"/>
</dbReference>
<evidence type="ECO:0000256" key="4">
    <source>
        <dbReference type="ARBA" id="ARBA00022960"/>
    </source>
</evidence>
<dbReference type="InterPro" id="IPR001967">
    <property type="entry name" value="Peptidase_S11_N"/>
</dbReference>
<dbReference type="Pfam" id="PF00768">
    <property type="entry name" value="Peptidase_S11"/>
    <property type="match status" value="1"/>
</dbReference>
<dbReference type="EMBL" id="MTBP01000001">
    <property type="protein sequence ID" value="POM26324.1"/>
    <property type="molecule type" value="Genomic_DNA"/>
</dbReference>
<evidence type="ECO:0000256" key="7">
    <source>
        <dbReference type="PIRSR" id="PIRSR618044-1"/>
    </source>
</evidence>
<dbReference type="InterPro" id="IPR012338">
    <property type="entry name" value="Beta-lactam/transpept-like"/>
</dbReference>
<feature type="binding site" evidence="8">
    <location>
        <position position="226"/>
    </location>
    <ligand>
        <name>substrate</name>
    </ligand>
</feature>
<dbReference type="RefSeq" id="WP_146058941.1">
    <property type="nucleotide sequence ID" value="NZ_MTBP01000001.1"/>
</dbReference>
<dbReference type="EC" id="3.4.16.4" evidence="11"/>
<dbReference type="GO" id="GO:0071555">
    <property type="term" value="P:cell wall organization"/>
    <property type="evidence" value="ECO:0007669"/>
    <property type="project" value="UniProtKB-KW"/>
</dbReference>
<keyword evidence="11" id="KW-0121">Carboxypeptidase</keyword>
<evidence type="ECO:0000256" key="5">
    <source>
        <dbReference type="ARBA" id="ARBA00022984"/>
    </source>
</evidence>
<name>A0A2P4UMQ0_9ACTN</name>
<reference evidence="11 12" key="1">
    <citation type="journal article" date="2017" name="Chemistry">
        <title>Isolation, Biosynthesis and Chemical Modifications of Rubterolones A-F: Rare Tropolone Alkaloids from Actinomadura sp. 5-2.</title>
        <authorList>
            <person name="Guo H."/>
            <person name="Benndorf R."/>
            <person name="Leichnitz D."/>
            <person name="Klassen J.L."/>
            <person name="Vollmers J."/>
            <person name="Gorls H."/>
            <person name="Steinacker M."/>
            <person name="Weigel C."/>
            <person name="Dahse H.M."/>
            <person name="Kaster A.K."/>
            <person name="de Beer Z.W."/>
            <person name="Poulsen M."/>
            <person name="Beemelmanns C."/>
        </authorList>
    </citation>
    <scope>NUCLEOTIDE SEQUENCE [LARGE SCALE GENOMIC DNA]</scope>
    <source>
        <strain evidence="11 12">5-2</strain>
    </source>
</reference>